<dbReference type="PANTHER" id="PTHR24177">
    <property type="entry name" value="CASKIN"/>
    <property type="match status" value="1"/>
</dbReference>
<comment type="caution">
    <text evidence="4">The sequence shown here is derived from an EMBL/GenBank/DDBJ whole genome shotgun (WGS) entry which is preliminary data.</text>
</comment>
<dbReference type="Proteomes" id="UP001311915">
    <property type="component" value="Unassembled WGS sequence"/>
</dbReference>
<dbReference type="EMBL" id="JAWPEI010000008">
    <property type="protein sequence ID" value="KAK4719795.1"/>
    <property type="molecule type" value="Genomic_DNA"/>
</dbReference>
<proteinExistence type="predicted"/>
<evidence type="ECO:0000256" key="1">
    <source>
        <dbReference type="SAM" id="MobiDB-lite"/>
    </source>
</evidence>
<organism evidence="4 5">
    <name type="scientific">Solanum pinnatisectum</name>
    <name type="common">tansyleaf nightshade</name>
    <dbReference type="NCBI Taxonomy" id="50273"/>
    <lineage>
        <taxon>Eukaryota</taxon>
        <taxon>Viridiplantae</taxon>
        <taxon>Streptophyta</taxon>
        <taxon>Embryophyta</taxon>
        <taxon>Tracheophyta</taxon>
        <taxon>Spermatophyta</taxon>
        <taxon>Magnoliopsida</taxon>
        <taxon>eudicotyledons</taxon>
        <taxon>Gunneridae</taxon>
        <taxon>Pentapetalae</taxon>
        <taxon>asterids</taxon>
        <taxon>lamiids</taxon>
        <taxon>Solanales</taxon>
        <taxon>Solanaceae</taxon>
        <taxon>Solanoideae</taxon>
        <taxon>Solaneae</taxon>
        <taxon>Solanum</taxon>
    </lineage>
</organism>
<feature type="transmembrane region" description="Helical" evidence="2">
    <location>
        <begin position="218"/>
        <end position="239"/>
    </location>
</feature>
<feature type="domain" description="PGG" evidence="3">
    <location>
        <begin position="87"/>
        <end position="122"/>
    </location>
</feature>
<evidence type="ECO:0000259" key="3">
    <source>
        <dbReference type="Pfam" id="PF13962"/>
    </source>
</evidence>
<name>A0AAV9L5G5_9SOLN</name>
<feature type="transmembrane region" description="Helical" evidence="2">
    <location>
        <begin position="90"/>
        <end position="107"/>
    </location>
</feature>
<sequence length="292" mass="33023">MDLDIRDHYHMTALDIVSNLGDDSSQEYAQIRKILHRVGAMKKTDLPWEFNMMHLLRKLPSFPEVSELIRTQAVRSVDSNNGLTVAMRNSYLVVTVLIVTASFQAIISPPGGGWQRNDKDDNNNNNTALVMPPNTTMKYSESSIKKGSSPSRRGPKDHLFYPFLVLNSITFAFSVALTFVLLPFHAENTGLLSWPLMFLMITYSMSIMLISPPNGGQWVIATACSSAALIGVFGFFIYLKVAPELIAAANWIPIPSLTRFIRRKYAKDLYRYRMEKRVRHGKYNSKPIDLKS</sequence>
<feature type="compositionally biased region" description="Low complexity" evidence="1">
    <location>
        <begin position="138"/>
        <end position="151"/>
    </location>
</feature>
<keyword evidence="2" id="KW-1133">Transmembrane helix</keyword>
<evidence type="ECO:0000313" key="4">
    <source>
        <dbReference type="EMBL" id="KAK4719795.1"/>
    </source>
</evidence>
<dbReference type="AlphaFoldDB" id="A0AAV9L5G5"/>
<keyword evidence="2" id="KW-0812">Transmembrane</keyword>
<dbReference type="Pfam" id="PF13962">
    <property type="entry name" value="PGG"/>
    <property type="match status" value="1"/>
</dbReference>
<feature type="region of interest" description="Disordered" evidence="1">
    <location>
        <begin position="113"/>
        <end position="153"/>
    </location>
</feature>
<evidence type="ECO:0000256" key="2">
    <source>
        <dbReference type="SAM" id="Phobius"/>
    </source>
</evidence>
<keyword evidence="2" id="KW-0472">Membrane</keyword>
<keyword evidence="5" id="KW-1185">Reference proteome</keyword>
<dbReference type="PANTHER" id="PTHR24177:SF468">
    <property type="entry name" value="PGG DOMAIN-CONTAINING PROTEIN"/>
    <property type="match status" value="1"/>
</dbReference>
<feature type="transmembrane region" description="Helical" evidence="2">
    <location>
        <begin position="192"/>
        <end position="211"/>
    </location>
</feature>
<gene>
    <name evidence="4" type="ORF">R3W88_018133</name>
</gene>
<accession>A0AAV9L5G5</accession>
<dbReference type="GO" id="GO:0016020">
    <property type="term" value="C:membrane"/>
    <property type="evidence" value="ECO:0007669"/>
    <property type="project" value="TreeGrafter"/>
</dbReference>
<protein>
    <recommendedName>
        <fullName evidence="3">PGG domain-containing protein</fullName>
    </recommendedName>
</protein>
<dbReference type="InterPro" id="IPR026961">
    <property type="entry name" value="PGG_dom"/>
</dbReference>
<reference evidence="4 5" key="1">
    <citation type="submission" date="2023-10" db="EMBL/GenBank/DDBJ databases">
        <title>Genome-Wide Identification Analysis in wild type Solanum Pinnatisectum Reveals Some Genes Defensing Phytophthora Infestans.</title>
        <authorList>
            <person name="Sun C."/>
        </authorList>
    </citation>
    <scope>NUCLEOTIDE SEQUENCE [LARGE SCALE GENOMIC DNA]</scope>
    <source>
        <strain evidence="4">LQN</strain>
        <tissue evidence="4">Leaf</tissue>
    </source>
</reference>
<feature type="transmembrane region" description="Helical" evidence="2">
    <location>
        <begin position="159"/>
        <end position="186"/>
    </location>
</feature>
<evidence type="ECO:0000313" key="5">
    <source>
        <dbReference type="Proteomes" id="UP001311915"/>
    </source>
</evidence>